<gene>
    <name evidence="6" type="ORF">CPB83DRAFT_861739</name>
</gene>
<sequence length="61" mass="6848">MLIFEGDADFISNYVGFVSMVDALQTQFSTAYHSQVWTPYKVNGQVTGQYKAAGTFAYLRI</sequence>
<keyword evidence="7" id="KW-1185">Reference proteome</keyword>
<dbReference type="Proteomes" id="UP000807306">
    <property type="component" value="Unassembled WGS sequence"/>
</dbReference>
<reference evidence="6" key="1">
    <citation type="submission" date="2020-11" db="EMBL/GenBank/DDBJ databases">
        <authorList>
            <consortium name="DOE Joint Genome Institute"/>
            <person name="Ahrendt S."/>
            <person name="Riley R."/>
            <person name="Andreopoulos W."/>
            <person name="Labutti K."/>
            <person name="Pangilinan J."/>
            <person name="Ruiz-Duenas F.J."/>
            <person name="Barrasa J.M."/>
            <person name="Sanchez-Garcia M."/>
            <person name="Camarero S."/>
            <person name="Miyauchi S."/>
            <person name="Serrano A."/>
            <person name="Linde D."/>
            <person name="Babiker R."/>
            <person name="Drula E."/>
            <person name="Ayuso-Fernandez I."/>
            <person name="Pacheco R."/>
            <person name="Padilla G."/>
            <person name="Ferreira P."/>
            <person name="Barriuso J."/>
            <person name="Kellner H."/>
            <person name="Castanera R."/>
            <person name="Alfaro M."/>
            <person name="Ramirez L."/>
            <person name="Pisabarro A.G."/>
            <person name="Kuo A."/>
            <person name="Tritt A."/>
            <person name="Lipzen A."/>
            <person name="He G."/>
            <person name="Yan M."/>
            <person name="Ng V."/>
            <person name="Cullen D."/>
            <person name="Martin F."/>
            <person name="Rosso M.-N."/>
            <person name="Henrissat B."/>
            <person name="Hibbett D."/>
            <person name="Martinez A.T."/>
            <person name="Grigoriev I.V."/>
        </authorList>
    </citation>
    <scope>NUCLEOTIDE SEQUENCE</scope>
    <source>
        <strain evidence="6">CBS 506.95</strain>
    </source>
</reference>
<evidence type="ECO:0000256" key="4">
    <source>
        <dbReference type="ARBA" id="ARBA00022801"/>
    </source>
</evidence>
<organism evidence="6 7">
    <name type="scientific">Crepidotus variabilis</name>
    <dbReference type="NCBI Taxonomy" id="179855"/>
    <lineage>
        <taxon>Eukaryota</taxon>
        <taxon>Fungi</taxon>
        <taxon>Dikarya</taxon>
        <taxon>Basidiomycota</taxon>
        <taxon>Agaricomycotina</taxon>
        <taxon>Agaricomycetes</taxon>
        <taxon>Agaricomycetidae</taxon>
        <taxon>Agaricales</taxon>
        <taxon>Agaricineae</taxon>
        <taxon>Crepidotaceae</taxon>
        <taxon>Crepidotus</taxon>
    </lineage>
</organism>
<dbReference type="OrthoDB" id="443318at2759"/>
<evidence type="ECO:0000256" key="3">
    <source>
        <dbReference type="ARBA" id="ARBA00022670"/>
    </source>
</evidence>
<protein>
    <submittedName>
        <fullName evidence="6">Uncharacterized protein</fullName>
    </submittedName>
</protein>
<name>A0A9P6E7Y2_9AGAR</name>
<evidence type="ECO:0000313" key="6">
    <source>
        <dbReference type="EMBL" id="KAF9524174.1"/>
    </source>
</evidence>
<comment type="caution">
    <text evidence="6">The sequence shown here is derived from an EMBL/GenBank/DDBJ whole genome shotgun (WGS) entry which is preliminary data.</text>
</comment>
<keyword evidence="5" id="KW-0325">Glycoprotein</keyword>
<proteinExistence type="inferred from homology"/>
<evidence type="ECO:0000256" key="2">
    <source>
        <dbReference type="ARBA" id="ARBA00022645"/>
    </source>
</evidence>
<dbReference type="EMBL" id="MU157903">
    <property type="protein sequence ID" value="KAF9524174.1"/>
    <property type="molecule type" value="Genomic_DNA"/>
</dbReference>
<dbReference type="GO" id="GO:0006508">
    <property type="term" value="P:proteolysis"/>
    <property type="evidence" value="ECO:0007669"/>
    <property type="project" value="UniProtKB-KW"/>
</dbReference>
<dbReference type="InterPro" id="IPR001563">
    <property type="entry name" value="Peptidase_S10"/>
</dbReference>
<keyword evidence="4" id="KW-0378">Hydrolase</keyword>
<dbReference type="InterPro" id="IPR029058">
    <property type="entry name" value="AB_hydrolase_fold"/>
</dbReference>
<evidence type="ECO:0000256" key="1">
    <source>
        <dbReference type="ARBA" id="ARBA00009431"/>
    </source>
</evidence>
<keyword evidence="3" id="KW-0645">Protease</keyword>
<dbReference type="Pfam" id="PF00450">
    <property type="entry name" value="Peptidase_S10"/>
    <property type="match status" value="1"/>
</dbReference>
<evidence type="ECO:0000256" key="5">
    <source>
        <dbReference type="ARBA" id="ARBA00023180"/>
    </source>
</evidence>
<keyword evidence="2" id="KW-0121">Carboxypeptidase</keyword>
<evidence type="ECO:0000313" key="7">
    <source>
        <dbReference type="Proteomes" id="UP000807306"/>
    </source>
</evidence>
<comment type="similarity">
    <text evidence="1">Belongs to the peptidase S10 family.</text>
</comment>
<dbReference type="GO" id="GO:0004185">
    <property type="term" value="F:serine-type carboxypeptidase activity"/>
    <property type="evidence" value="ECO:0007669"/>
    <property type="project" value="InterPro"/>
</dbReference>
<dbReference type="SUPFAM" id="SSF53474">
    <property type="entry name" value="alpha/beta-Hydrolases"/>
    <property type="match status" value="1"/>
</dbReference>
<dbReference type="AlphaFoldDB" id="A0A9P6E7Y2"/>
<accession>A0A9P6E7Y2</accession>
<dbReference type="Gene3D" id="3.40.50.1820">
    <property type="entry name" value="alpha/beta hydrolase"/>
    <property type="match status" value="1"/>
</dbReference>